<dbReference type="Pfam" id="PF00271">
    <property type="entry name" value="Helicase_C"/>
    <property type="match status" value="1"/>
</dbReference>
<dbReference type="GO" id="GO:0008094">
    <property type="term" value="F:ATP-dependent activity, acting on DNA"/>
    <property type="evidence" value="ECO:0007669"/>
    <property type="project" value="TreeGrafter"/>
</dbReference>
<sequence length="153" mass="17303">MFSTWRLTLDLIEAALNQAGIRSVRFDGKVSQAQRQPVLNEFKSNPEVRVILLTLQCGAVGLTLTEASRAYLMEPHWREQALARIHRIGQEREVITVRFYIRKSFEVRVMETQQSKKNLAGFLLSGHDGDQADDSVGALQVGLPGVINSRQRR</sequence>
<dbReference type="InterPro" id="IPR050628">
    <property type="entry name" value="SNF2_RAD54_helicase_TF"/>
</dbReference>
<dbReference type="SMART" id="SM00490">
    <property type="entry name" value="HELICc"/>
    <property type="match status" value="1"/>
</dbReference>
<comment type="caution">
    <text evidence="5">The sequence shown here is derived from an EMBL/GenBank/DDBJ whole genome shotgun (WGS) entry which is preliminary data.</text>
</comment>
<evidence type="ECO:0000313" key="6">
    <source>
        <dbReference type="Proteomes" id="UP000799444"/>
    </source>
</evidence>
<dbReference type="PANTHER" id="PTHR45626:SF22">
    <property type="entry name" value="DNA REPAIR PROTEIN RAD5"/>
    <property type="match status" value="1"/>
</dbReference>
<evidence type="ECO:0000259" key="4">
    <source>
        <dbReference type="PROSITE" id="PS51194"/>
    </source>
</evidence>
<keyword evidence="3" id="KW-0067">ATP-binding</keyword>
<dbReference type="GO" id="GO:0005634">
    <property type="term" value="C:nucleus"/>
    <property type="evidence" value="ECO:0007669"/>
    <property type="project" value="TreeGrafter"/>
</dbReference>
<name>A0A9P4UYA0_9PLEO</name>
<dbReference type="InterPro" id="IPR027417">
    <property type="entry name" value="P-loop_NTPase"/>
</dbReference>
<dbReference type="GO" id="GO:0005524">
    <property type="term" value="F:ATP binding"/>
    <property type="evidence" value="ECO:0007669"/>
    <property type="project" value="UniProtKB-KW"/>
</dbReference>
<reference evidence="5" key="1">
    <citation type="journal article" date="2020" name="Stud. Mycol.">
        <title>101 Dothideomycetes genomes: a test case for predicting lifestyles and emergence of pathogens.</title>
        <authorList>
            <person name="Haridas S."/>
            <person name="Albert R."/>
            <person name="Binder M."/>
            <person name="Bloem J."/>
            <person name="Labutti K."/>
            <person name="Salamov A."/>
            <person name="Andreopoulos B."/>
            <person name="Baker S."/>
            <person name="Barry K."/>
            <person name="Bills G."/>
            <person name="Bluhm B."/>
            <person name="Cannon C."/>
            <person name="Castanera R."/>
            <person name="Culley D."/>
            <person name="Daum C."/>
            <person name="Ezra D."/>
            <person name="Gonzalez J."/>
            <person name="Henrissat B."/>
            <person name="Kuo A."/>
            <person name="Liang C."/>
            <person name="Lipzen A."/>
            <person name="Lutzoni F."/>
            <person name="Magnuson J."/>
            <person name="Mondo S."/>
            <person name="Nolan M."/>
            <person name="Ohm R."/>
            <person name="Pangilinan J."/>
            <person name="Park H.-J."/>
            <person name="Ramirez L."/>
            <person name="Alfaro M."/>
            <person name="Sun H."/>
            <person name="Tritt A."/>
            <person name="Yoshinaga Y."/>
            <person name="Zwiers L.-H."/>
            <person name="Turgeon B."/>
            <person name="Goodwin S."/>
            <person name="Spatafora J."/>
            <person name="Crous P."/>
            <person name="Grigoriev I."/>
        </authorList>
    </citation>
    <scope>NUCLEOTIDE SEQUENCE</scope>
    <source>
        <strain evidence="5">CBS 125425</strain>
    </source>
</reference>
<dbReference type="OrthoDB" id="448448at2759"/>
<evidence type="ECO:0000313" key="5">
    <source>
        <dbReference type="EMBL" id="KAF2729703.1"/>
    </source>
</evidence>
<dbReference type="InterPro" id="IPR001650">
    <property type="entry name" value="Helicase_C-like"/>
</dbReference>
<gene>
    <name evidence="5" type="ORF">EJ04DRAFT_446685</name>
</gene>
<dbReference type="GO" id="GO:0006281">
    <property type="term" value="P:DNA repair"/>
    <property type="evidence" value="ECO:0007669"/>
    <property type="project" value="TreeGrafter"/>
</dbReference>
<protein>
    <submittedName>
        <fullName evidence="5">Chromatin remodeling complex subunit</fullName>
    </submittedName>
</protein>
<dbReference type="InterPro" id="IPR049730">
    <property type="entry name" value="SNF2/RAD54-like_C"/>
</dbReference>
<dbReference type="AlphaFoldDB" id="A0A9P4UYA0"/>
<dbReference type="PROSITE" id="PS51194">
    <property type="entry name" value="HELICASE_CTER"/>
    <property type="match status" value="1"/>
</dbReference>
<evidence type="ECO:0000256" key="2">
    <source>
        <dbReference type="ARBA" id="ARBA00022801"/>
    </source>
</evidence>
<dbReference type="Proteomes" id="UP000799444">
    <property type="component" value="Unassembled WGS sequence"/>
</dbReference>
<keyword evidence="6" id="KW-1185">Reference proteome</keyword>
<evidence type="ECO:0000256" key="3">
    <source>
        <dbReference type="ARBA" id="ARBA00022840"/>
    </source>
</evidence>
<dbReference type="EMBL" id="ML996237">
    <property type="protein sequence ID" value="KAF2729703.1"/>
    <property type="molecule type" value="Genomic_DNA"/>
</dbReference>
<evidence type="ECO:0000256" key="1">
    <source>
        <dbReference type="ARBA" id="ARBA00022741"/>
    </source>
</evidence>
<feature type="domain" description="Helicase C-terminal" evidence="4">
    <location>
        <begin position="1"/>
        <end position="140"/>
    </location>
</feature>
<dbReference type="SUPFAM" id="SSF52540">
    <property type="entry name" value="P-loop containing nucleoside triphosphate hydrolases"/>
    <property type="match status" value="1"/>
</dbReference>
<dbReference type="PANTHER" id="PTHR45626">
    <property type="entry name" value="TRANSCRIPTION TERMINATION FACTOR 2-RELATED"/>
    <property type="match status" value="1"/>
</dbReference>
<keyword evidence="1" id="KW-0547">Nucleotide-binding</keyword>
<organism evidence="5 6">
    <name type="scientific">Polyplosphaeria fusca</name>
    <dbReference type="NCBI Taxonomy" id="682080"/>
    <lineage>
        <taxon>Eukaryota</taxon>
        <taxon>Fungi</taxon>
        <taxon>Dikarya</taxon>
        <taxon>Ascomycota</taxon>
        <taxon>Pezizomycotina</taxon>
        <taxon>Dothideomycetes</taxon>
        <taxon>Pleosporomycetidae</taxon>
        <taxon>Pleosporales</taxon>
        <taxon>Tetraplosphaeriaceae</taxon>
        <taxon>Polyplosphaeria</taxon>
    </lineage>
</organism>
<keyword evidence="2" id="KW-0378">Hydrolase</keyword>
<dbReference type="CDD" id="cd18793">
    <property type="entry name" value="SF2_C_SNF"/>
    <property type="match status" value="1"/>
</dbReference>
<dbReference type="GO" id="GO:0016787">
    <property type="term" value="F:hydrolase activity"/>
    <property type="evidence" value="ECO:0007669"/>
    <property type="project" value="UniProtKB-KW"/>
</dbReference>
<proteinExistence type="predicted"/>
<accession>A0A9P4UYA0</accession>
<dbReference type="Gene3D" id="3.40.50.300">
    <property type="entry name" value="P-loop containing nucleotide triphosphate hydrolases"/>
    <property type="match status" value="1"/>
</dbReference>